<evidence type="ECO:0000313" key="1">
    <source>
        <dbReference type="EMBL" id="KJY59697.1"/>
    </source>
</evidence>
<comment type="caution">
    <text evidence="1">The sequence shown here is derived from an EMBL/GenBank/DDBJ whole genome shotgun (WGS) entry which is preliminary data.</text>
</comment>
<evidence type="ECO:0000313" key="2">
    <source>
        <dbReference type="Proteomes" id="UP000033682"/>
    </source>
</evidence>
<keyword evidence="1" id="KW-0614">Plasmid</keyword>
<reference evidence="1 2" key="1">
    <citation type="submission" date="2015-01" db="EMBL/GenBank/DDBJ databases">
        <title>Comparative genomics of the lactic acid bacteria isolated from the honey bee gut.</title>
        <authorList>
            <person name="Ellegaard K.M."/>
            <person name="Tamarit D."/>
            <person name="Javelind E."/>
            <person name="Olofsson T."/>
            <person name="Andersson S.G."/>
            <person name="Vasquez A."/>
        </authorList>
    </citation>
    <scope>NUCLEOTIDE SEQUENCE [LARGE SCALE GENOMIC DNA]</scope>
    <source>
        <strain evidence="1 2">Hma11</strain>
        <plasmid evidence="1">pHma11p1</plasmid>
    </source>
</reference>
<dbReference type="EMBL" id="JXLG01000016">
    <property type="protein sequence ID" value="KJY59697.1"/>
    <property type="molecule type" value="Genomic_DNA"/>
</dbReference>
<proteinExistence type="predicted"/>
<accession>A0A0F4LLH2</accession>
<keyword evidence="2" id="KW-1185">Reference proteome</keyword>
<protein>
    <submittedName>
        <fullName evidence="1">Uncharacterized protein</fullName>
    </submittedName>
</protein>
<name>A0A0F4LLH2_9LACO</name>
<organism evidence="1 2">
    <name type="scientific">Lactobacillus apis</name>
    <dbReference type="NCBI Taxonomy" id="303541"/>
    <lineage>
        <taxon>Bacteria</taxon>
        <taxon>Bacillati</taxon>
        <taxon>Bacillota</taxon>
        <taxon>Bacilli</taxon>
        <taxon>Lactobacillales</taxon>
        <taxon>Lactobacillaceae</taxon>
        <taxon>Lactobacillus</taxon>
    </lineage>
</organism>
<geneLocation type="plasmid" evidence="1">
    <name>pHma11p1</name>
</geneLocation>
<gene>
    <name evidence="1" type="ORF">JF72_15370</name>
</gene>
<dbReference type="RefSeq" id="WP_046308382.1">
    <property type="nucleotide sequence ID" value="NZ_KQ034005.1"/>
</dbReference>
<sequence>MNNKITVVANDEYKGLYEVEITNDESSISQLLNCSKESLSKNKLTLGDSNKDYIVFLDGKLDDHDQMTPDLLDIDDTEENYTKGTKTLFVEAERFVVCNEKNGKLESTTEDDMENIKRNTGIVYREDLNYPDPVPCDFIRIRV</sequence>
<dbReference type="PATRIC" id="fig|303541.3.peg.111"/>
<dbReference type="Proteomes" id="UP000033682">
    <property type="component" value="Unassembled WGS sequence"/>
</dbReference>
<dbReference type="AlphaFoldDB" id="A0A0F4LLH2"/>
<dbReference type="HOGENOM" id="CLU_1803670_0_0_9"/>